<dbReference type="InterPro" id="IPR008942">
    <property type="entry name" value="ENTH_VHS"/>
</dbReference>
<proteinExistence type="predicted"/>
<keyword evidence="1 2" id="KW-0694">RNA-binding</keyword>
<evidence type="ECO:0000259" key="5">
    <source>
        <dbReference type="PROSITE" id="PS51391"/>
    </source>
</evidence>
<dbReference type="PROSITE" id="PS50102">
    <property type="entry name" value="RRM"/>
    <property type="match status" value="1"/>
</dbReference>
<dbReference type="Gene3D" id="1.25.40.90">
    <property type="match status" value="1"/>
</dbReference>
<feature type="domain" description="RRM" evidence="4">
    <location>
        <begin position="402"/>
        <end position="476"/>
    </location>
</feature>
<protein>
    <recommendedName>
        <fullName evidence="8">RRM domain-containing protein</fullName>
    </recommendedName>
</protein>
<dbReference type="GO" id="GO:0003723">
    <property type="term" value="F:RNA binding"/>
    <property type="evidence" value="ECO:0007669"/>
    <property type="project" value="UniProtKB-UniRule"/>
</dbReference>
<dbReference type="InterPro" id="IPR035979">
    <property type="entry name" value="RBD_domain_sf"/>
</dbReference>
<organism evidence="6 7">
    <name type="scientific">Pangasianodon hypophthalmus</name>
    <name type="common">Striped catfish</name>
    <name type="synonym">Helicophagus hypophthalmus</name>
    <dbReference type="NCBI Taxonomy" id="310915"/>
    <lineage>
        <taxon>Eukaryota</taxon>
        <taxon>Metazoa</taxon>
        <taxon>Chordata</taxon>
        <taxon>Craniata</taxon>
        <taxon>Vertebrata</taxon>
        <taxon>Euteleostomi</taxon>
        <taxon>Actinopterygii</taxon>
        <taxon>Neopterygii</taxon>
        <taxon>Teleostei</taxon>
        <taxon>Ostariophysi</taxon>
        <taxon>Siluriformes</taxon>
        <taxon>Pangasiidae</taxon>
        <taxon>Pangasianodon</taxon>
    </lineage>
</organism>
<dbReference type="SMART" id="SM00360">
    <property type="entry name" value="RRM"/>
    <property type="match status" value="1"/>
</dbReference>
<dbReference type="Pfam" id="PF00076">
    <property type="entry name" value="RRM_1"/>
    <property type="match status" value="1"/>
</dbReference>
<evidence type="ECO:0000256" key="2">
    <source>
        <dbReference type="PROSITE-ProRule" id="PRU00176"/>
    </source>
</evidence>
<evidence type="ECO:0000256" key="1">
    <source>
        <dbReference type="ARBA" id="ARBA00022884"/>
    </source>
</evidence>
<feature type="domain" description="CID" evidence="5">
    <location>
        <begin position="1"/>
        <end position="139"/>
    </location>
</feature>
<dbReference type="Pfam" id="PF04818">
    <property type="entry name" value="CID"/>
    <property type="match status" value="1"/>
</dbReference>
<feature type="compositionally biased region" description="Basic and acidic residues" evidence="3">
    <location>
        <begin position="378"/>
        <end position="393"/>
    </location>
</feature>
<evidence type="ECO:0000259" key="4">
    <source>
        <dbReference type="PROSITE" id="PS50102"/>
    </source>
</evidence>
<sequence length="701" mass="78314">MEAVKAFNIEMASMLDTKPPISRAKMMSITKAGMKAIKLYKHVVQIIEKFIKKCNPELKVPGLYVVDSIIRQSRHQFGEDKDVFGPRFLKNISATFQSLYECPPDDKDKILRVLSLWQKNSVFSMDVIQPLMDMASAPVVAVMENGGTLGGSPAEAVCVQPTPEPSTLPVSQNAADQQNNVTLAAVAQFLQSAQGLDLQQILRTLQQGGATQANTANSASTANTANTANMANTAPAQQNSSISKVLQDRFEYDEEPDVEEPQQMEMFPASSIKLADLQHALQGRHLSNQALPLTQIEQIVTKPDNSTTRAIAEPHTAESGHSRRDDRERRYSRRSRSRSPRRRSSSRSRSHSRHSRYRRSRSRSRERRRSPPRSRAKDRREMERRNKGFPPVKRETLSVCSTTLWLGQLDKKTQQQDVSSLMEEFGQIESINMIPPRGCAYIVMVHRQDAYTALNKLSRGNAKINHKSFKIAWAMNKGVGGRFKKHWNMELGVTYIPWEKLKDAEIVGLREGAVLDQETLKPEWASMLAELVKPVGDGGEGPEREREGGAAVASQVSAVSTESGVERTHTLPVDPVEPPSENSISGPGNQIGPLPLNHPPVPFMPPFPNVLRPPPNLPPPNVPRAPMFRIRLPMPGPSDPAEEFPHPGIMEAERWNDRPFRNDWQENGPPRGPPEWSGPEPPFRHSGWSRGGHWGHGQFRN</sequence>
<dbReference type="PANTHER" id="PTHR23140">
    <property type="entry name" value="RNA PROCESSING PROTEIN LD23810P"/>
    <property type="match status" value="1"/>
</dbReference>
<evidence type="ECO:0000313" key="7">
    <source>
        <dbReference type="Proteomes" id="UP000327468"/>
    </source>
</evidence>
<feature type="compositionally biased region" description="Low complexity" evidence="3">
    <location>
        <begin position="549"/>
        <end position="560"/>
    </location>
</feature>
<name>A0A5N5M708_PANHP</name>
<dbReference type="SMART" id="SM00582">
    <property type="entry name" value="RPR"/>
    <property type="match status" value="1"/>
</dbReference>
<feature type="compositionally biased region" description="Basic residues" evidence="3">
    <location>
        <begin position="330"/>
        <end position="377"/>
    </location>
</feature>
<feature type="region of interest" description="Disordered" evidence="3">
    <location>
        <begin position="658"/>
        <end position="701"/>
    </location>
</feature>
<evidence type="ECO:0000256" key="3">
    <source>
        <dbReference type="SAM" id="MobiDB-lite"/>
    </source>
</evidence>
<dbReference type="EMBL" id="VFJC01000015">
    <property type="protein sequence ID" value="KAB5550101.1"/>
    <property type="molecule type" value="Genomic_DNA"/>
</dbReference>
<feature type="region of interest" description="Disordered" evidence="3">
    <location>
        <begin position="302"/>
        <end position="393"/>
    </location>
</feature>
<evidence type="ECO:0008006" key="8">
    <source>
        <dbReference type="Google" id="ProtNLM"/>
    </source>
</evidence>
<dbReference type="InterPro" id="IPR051485">
    <property type="entry name" value="SR-CTD_assoc_factor"/>
</dbReference>
<feature type="region of interest" description="Disordered" evidence="3">
    <location>
        <begin position="535"/>
        <end position="592"/>
    </location>
</feature>
<gene>
    <name evidence="6" type="ORF">PHYPO_G00049830</name>
</gene>
<dbReference type="FunFam" id="1.25.40.90:FF:000004">
    <property type="entry name" value="splicing factor, arginine/serine-rich 15"/>
    <property type="match status" value="1"/>
</dbReference>
<dbReference type="AlphaFoldDB" id="A0A5N5M708"/>
<keyword evidence="7" id="KW-1185">Reference proteome</keyword>
<dbReference type="PROSITE" id="PS51391">
    <property type="entry name" value="CID"/>
    <property type="match status" value="1"/>
</dbReference>
<dbReference type="GO" id="GO:1990269">
    <property type="term" value="F:RNA polymerase II C-terminal domain phosphoserine binding"/>
    <property type="evidence" value="ECO:0007669"/>
    <property type="project" value="TreeGrafter"/>
</dbReference>
<reference evidence="6 7" key="1">
    <citation type="submission" date="2019-06" db="EMBL/GenBank/DDBJ databases">
        <title>A chromosome-scale genome assembly of the striped catfish, Pangasianodon hypophthalmus.</title>
        <authorList>
            <person name="Wen M."/>
            <person name="Zahm M."/>
            <person name="Roques C."/>
            <person name="Cabau C."/>
            <person name="Klopp C."/>
            <person name="Donnadieu C."/>
            <person name="Jouanno E."/>
            <person name="Avarre J.-C."/>
            <person name="Campet M."/>
            <person name="Ha T.T.T."/>
            <person name="Dugue R."/>
            <person name="Lampietro C."/>
            <person name="Louis A."/>
            <person name="Herpin A."/>
            <person name="Echchiki A."/>
            <person name="Berthelot C."/>
            <person name="Parey E."/>
            <person name="Roest-Crollius H."/>
            <person name="Braasch I."/>
            <person name="Postlethwait J."/>
            <person name="Bobe J."/>
            <person name="Montfort J."/>
            <person name="Bouchez O."/>
            <person name="Begum T."/>
            <person name="Schartl M."/>
            <person name="Guiguen Y."/>
        </authorList>
    </citation>
    <scope>NUCLEOTIDE SEQUENCE [LARGE SCALE GENOMIC DNA]</scope>
    <source>
        <strain evidence="6 7">Indonesia</strain>
        <tissue evidence="6">Blood</tissue>
    </source>
</reference>
<dbReference type="Proteomes" id="UP000327468">
    <property type="component" value="Chromosome 14"/>
</dbReference>
<feature type="compositionally biased region" description="Basic and acidic residues" evidence="3">
    <location>
        <begin position="315"/>
        <end position="329"/>
    </location>
</feature>
<dbReference type="SUPFAM" id="SSF48464">
    <property type="entry name" value="ENTH/VHS domain"/>
    <property type="match status" value="1"/>
</dbReference>
<accession>A0A5N5M708</accession>
<evidence type="ECO:0000313" key="6">
    <source>
        <dbReference type="EMBL" id="KAB5550101.1"/>
    </source>
</evidence>
<dbReference type="GO" id="GO:2000805">
    <property type="term" value="P:negative regulation of termination of RNA polymerase II transcription, poly(A)-coupled"/>
    <property type="evidence" value="ECO:0007669"/>
    <property type="project" value="TreeGrafter"/>
</dbReference>
<dbReference type="SUPFAM" id="SSF54928">
    <property type="entry name" value="RNA-binding domain, RBD"/>
    <property type="match status" value="1"/>
</dbReference>
<dbReference type="InterPro" id="IPR006569">
    <property type="entry name" value="CID_dom"/>
</dbReference>
<dbReference type="PANTHER" id="PTHR23140:SF3">
    <property type="entry name" value="SR-RELATED AND CTD-ASSOCIATED FACTOR 4"/>
    <property type="match status" value="1"/>
</dbReference>
<dbReference type="InterPro" id="IPR000504">
    <property type="entry name" value="RRM_dom"/>
</dbReference>
<comment type="caution">
    <text evidence="6">The sequence shown here is derived from an EMBL/GenBank/DDBJ whole genome shotgun (WGS) entry which is preliminary data.</text>
</comment>
<dbReference type="InterPro" id="IPR012677">
    <property type="entry name" value="Nucleotide-bd_a/b_plait_sf"/>
</dbReference>
<dbReference type="Gene3D" id="3.30.70.330">
    <property type="match status" value="1"/>
</dbReference>
<dbReference type="GO" id="GO:0005634">
    <property type="term" value="C:nucleus"/>
    <property type="evidence" value="ECO:0007669"/>
    <property type="project" value="TreeGrafter"/>
</dbReference>